<name>M0L397_NATLA</name>
<dbReference type="STRING" id="358396.CHINAEXTREME_11620"/>
<dbReference type="GeneID" id="30921782"/>
<dbReference type="PROSITE" id="PS51257">
    <property type="entry name" value="PROKAR_LIPOPROTEIN"/>
    <property type="match status" value="1"/>
</dbReference>
<dbReference type="Proteomes" id="UP000186547">
    <property type="component" value="Chromosome"/>
</dbReference>
<dbReference type="InterPro" id="IPR005064">
    <property type="entry name" value="BUG"/>
</dbReference>
<protein>
    <submittedName>
        <fullName evidence="1">ABC transporter substrate-binding protein</fullName>
    </submittedName>
    <submittedName>
        <fullName evidence="2">Extra-cytoplasmic solute receptor</fullName>
    </submittedName>
</protein>
<evidence type="ECO:0000313" key="2">
    <source>
        <dbReference type="EMBL" id="EMA28001.1"/>
    </source>
</evidence>
<reference evidence="1 4" key="1">
    <citation type="journal article" date="2011" name="J. Bacteriol.">
        <title>Genome sequence of Halobiforma lacisalsi AJ5, an extremely halophilic archaeon which harbors a bop gene.</title>
        <authorList>
            <person name="Jiang X."/>
            <person name="Wang S."/>
            <person name="Cheng H."/>
            <person name="Huo Y."/>
            <person name="Zhang X."/>
            <person name="Zhu X."/>
            <person name="Han X."/>
            <person name="Ni P."/>
            <person name="Wu M."/>
        </authorList>
    </citation>
    <scope>NUCLEOTIDE SEQUENCE [LARGE SCALE GENOMIC DNA]</scope>
    <source>
        <strain evidence="1 4">AJ5</strain>
    </source>
</reference>
<proteinExistence type="predicted"/>
<dbReference type="KEGG" id="hlc:CHINAEXTREME11620"/>
<evidence type="ECO:0000313" key="1">
    <source>
        <dbReference type="EMBL" id="APW98392.1"/>
    </source>
</evidence>
<sequence length="332" mass="35649">MTRHINRRKALTTIGAATATGMTGLAGCLGAEGEYPSDPLTAIVPFDEGGGSDTIIRQMAGPLSEELDEDIRIENVPGAGAMRGIGQLITSEPDGYTFGKFNPLTTSIQALINPPDFEFQDLKGLATIGSNALVVITDTELEIEGLGDLVDRYDDGEIDNIGGLGAQYLPHAMFFKERYGMEWDNYIQYSGGGPINQAVASGEVPAAVNADLSSIGVVEEGNADVAAVLTTSGSAVFPDVTNVTDQGFEEMDFLGQVTRSMWVPPETPEDRIEPLTEAVEATIESETIQNWADETNNRMAYGPPEEADQVLEQIWTEIPDVVDIEELREAAE</sequence>
<dbReference type="Gene3D" id="3.40.190.10">
    <property type="entry name" value="Periplasmic binding protein-like II"/>
    <property type="match status" value="1"/>
</dbReference>
<evidence type="ECO:0000313" key="3">
    <source>
        <dbReference type="Proteomes" id="UP000011555"/>
    </source>
</evidence>
<keyword evidence="2" id="KW-0675">Receptor</keyword>
<dbReference type="Proteomes" id="UP000011555">
    <property type="component" value="Unassembled WGS sequence"/>
</dbReference>
<dbReference type="PANTHER" id="PTHR42928:SF5">
    <property type="entry name" value="BLR1237 PROTEIN"/>
    <property type="match status" value="1"/>
</dbReference>
<accession>M0L397</accession>
<dbReference type="PROSITE" id="PS51318">
    <property type="entry name" value="TAT"/>
    <property type="match status" value="1"/>
</dbReference>
<dbReference type="EMBL" id="AOLZ01000076">
    <property type="protein sequence ID" value="EMA28001.1"/>
    <property type="molecule type" value="Genomic_DNA"/>
</dbReference>
<dbReference type="SUPFAM" id="SSF53850">
    <property type="entry name" value="Periplasmic binding protein-like II"/>
    <property type="match status" value="1"/>
</dbReference>
<dbReference type="InterPro" id="IPR042100">
    <property type="entry name" value="Bug_dom1"/>
</dbReference>
<dbReference type="EMBL" id="CP019285">
    <property type="protein sequence ID" value="APW98392.1"/>
    <property type="molecule type" value="Genomic_DNA"/>
</dbReference>
<dbReference type="PANTHER" id="PTHR42928">
    <property type="entry name" value="TRICARBOXYLATE-BINDING PROTEIN"/>
    <property type="match status" value="1"/>
</dbReference>
<dbReference type="eggNOG" id="arCOG01802">
    <property type="taxonomic scope" value="Archaea"/>
</dbReference>
<dbReference type="InterPro" id="IPR006311">
    <property type="entry name" value="TAT_signal"/>
</dbReference>
<dbReference type="Gene3D" id="3.40.190.150">
    <property type="entry name" value="Bordetella uptake gene, domain 1"/>
    <property type="match status" value="1"/>
</dbReference>
<evidence type="ECO:0000313" key="4">
    <source>
        <dbReference type="Proteomes" id="UP000186547"/>
    </source>
</evidence>
<dbReference type="RefSeq" id="WP_007143711.1">
    <property type="nucleotide sequence ID" value="NZ_AOLZ01000076.1"/>
</dbReference>
<reference evidence="2 3" key="2">
    <citation type="journal article" date="2014" name="PLoS Genet.">
        <title>Phylogenetically driven sequencing of extremely halophilic archaea reveals strategies for static and dynamic osmo-response.</title>
        <authorList>
            <person name="Becker E.A."/>
            <person name="Seitzer P.M."/>
            <person name="Tritt A."/>
            <person name="Larsen D."/>
            <person name="Krusor M."/>
            <person name="Yao A.I."/>
            <person name="Wu D."/>
            <person name="Madern D."/>
            <person name="Eisen J.A."/>
            <person name="Darling A.E."/>
            <person name="Facciotti M.T."/>
        </authorList>
    </citation>
    <scope>NUCLEOTIDE SEQUENCE [LARGE SCALE GENOMIC DNA]</scope>
    <source>
        <strain evidence="2 3">AJ5</strain>
    </source>
</reference>
<gene>
    <name evidence="2" type="ORF">C445_20167</name>
    <name evidence="1" type="ORF">CHINAEXTREME_11620</name>
</gene>
<dbReference type="Pfam" id="PF03401">
    <property type="entry name" value="TctC"/>
    <property type="match status" value="1"/>
</dbReference>
<organism evidence="2 3">
    <name type="scientific">Natronobacterium lacisalsi AJ5</name>
    <dbReference type="NCBI Taxonomy" id="358396"/>
    <lineage>
        <taxon>Archaea</taxon>
        <taxon>Methanobacteriati</taxon>
        <taxon>Methanobacteriota</taxon>
        <taxon>Stenosarchaea group</taxon>
        <taxon>Halobacteria</taxon>
        <taxon>Halobacteriales</taxon>
        <taxon>Natrialbaceae</taxon>
        <taxon>Natronobacterium</taxon>
    </lineage>
</organism>
<dbReference type="AlphaFoldDB" id="M0L397"/>
<keyword evidence="3" id="KW-1185">Reference proteome</keyword>
<reference evidence="1" key="3">
    <citation type="submission" date="2017-01" db="EMBL/GenBank/DDBJ databases">
        <authorList>
            <person name="Mah S.A."/>
            <person name="Swanson W.J."/>
            <person name="Moy G.W."/>
            <person name="Vacquier V.D."/>
        </authorList>
    </citation>
    <scope>NUCLEOTIDE SEQUENCE</scope>
    <source>
        <strain evidence="1">AJ5</strain>
    </source>
</reference>